<dbReference type="EMBL" id="JBAMIC010000004">
    <property type="protein sequence ID" value="KAK7107055.1"/>
    <property type="molecule type" value="Genomic_DNA"/>
</dbReference>
<dbReference type="InterPro" id="IPR008207">
    <property type="entry name" value="Sig_transdc_His_kin_Hpt_dom"/>
</dbReference>
<dbReference type="GO" id="GO:0000460">
    <property type="term" value="P:maturation of 5.8S rRNA"/>
    <property type="evidence" value="ECO:0007669"/>
    <property type="project" value="TreeGrafter"/>
</dbReference>
<dbReference type="GO" id="GO:0030687">
    <property type="term" value="C:preribosome, large subunit precursor"/>
    <property type="evidence" value="ECO:0007669"/>
    <property type="project" value="TreeGrafter"/>
</dbReference>
<dbReference type="AlphaFoldDB" id="A0AAN9BKE7"/>
<feature type="modified residue" description="Phosphohistidine" evidence="1">
    <location>
        <position position="226"/>
    </location>
</feature>
<evidence type="ECO:0000313" key="4">
    <source>
        <dbReference type="EMBL" id="KAK7107055.1"/>
    </source>
</evidence>
<dbReference type="InterPro" id="IPR007174">
    <property type="entry name" value="Las1"/>
</dbReference>
<feature type="compositionally biased region" description="Basic and acidic residues" evidence="2">
    <location>
        <begin position="515"/>
        <end position="539"/>
    </location>
</feature>
<name>A0AAN9BKE7_9CAEN</name>
<dbReference type="GO" id="GO:0000160">
    <property type="term" value="P:phosphorelay signal transduction system"/>
    <property type="evidence" value="ECO:0007669"/>
    <property type="project" value="InterPro"/>
</dbReference>
<dbReference type="PANTHER" id="PTHR15002">
    <property type="entry name" value="RIBOSOMAL BIOGENESIS PROTEIN LAS1L"/>
    <property type="match status" value="1"/>
</dbReference>
<accession>A0AAN9BKE7</accession>
<sequence length="539" mass="60108">MALSWKHVVPWTNRPEFVQTYLDLYSKNADRQKNAVETISLWKCRAVHKLSVAIESSSALTEALLQYQAAAEAGDLLHKDFSLRTMLSMTLIRFVNHVTEKGQNKAFAQPVHKIAEDFGIPEWMVRLRHDATHGSSLPCLDVLTTGVQWALSYLQDVFWSQQVKEADECADPDTRKRKKPHKPLYDAAEIQELLNNYQQASRKSLEDGPESEAAREESRALRRIEHVLNGPKRSCLLASVVDSGHLLPTEQQLNSYHANLDETLRAEPPKVPGILINVWKELLRLLQSRQLTSLLLQHMVTVMLAEPDPASLNSMMLAAWLRLILLYQTSNYSKSAEERASQPNLYHSSIQFSKDVLLSTCLQTPTIWTCSLLPLVGDTESVSVDACGKLDELEKIYKGGATSTTDKDQSDDEMRQGEGKGEEGKRRGDPPPAEKIFSVTGAGVKDKSVNQVGIDEEENCWNLCTDPVDWDRVALGLLPSEASMGGAGIGSELRAHGYSSSEDDGRSSEDEEADNAVHDHREEVSTPAKDDTKKELEVH</sequence>
<feature type="region of interest" description="Disordered" evidence="2">
    <location>
        <begin position="488"/>
        <end position="539"/>
    </location>
</feature>
<evidence type="ECO:0000313" key="5">
    <source>
        <dbReference type="Proteomes" id="UP001374579"/>
    </source>
</evidence>
<dbReference type="PROSITE" id="PS50894">
    <property type="entry name" value="HPT"/>
    <property type="match status" value="1"/>
</dbReference>
<feature type="compositionally biased region" description="Basic and acidic residues" evidence="2">
    <location>
        <begin position="405"/>
        <end position="429"/>
    </location>
</feature>
<dbReference type="GO" id="GO:0004519">
    <property type="term" value="F:endonuclease activity"/>
    <property type="evidence" value="ECO:0007669"/>
    <property type="project" value="InterPro"/>
</dbReference>
<dbReference type="PANTHER" id="PTHR15002:SF0">
    <property type="entry name" value="RIBOSOMAL BIOGENESIS PROTEIN LAS1L"/>
    <property type="match status" value="1"/>
</dbReference>
<dbReference type="Pfam" id="PF04031">
    <property type="entry name" value="Las1"/>
    <property type="match status" value="1"/>
</dbReference>
<evidence type="ECO:0000259" key="3">
    <source>
        <dbReference type="PROSITE" id="PS50894"/>
    </source>
</evidence>
<dbReference type="Proteomes" id="UP001374579">
    <property type="component" value="Unassembled WGS sequence"/>
</dbReference>
<evidence type="ECO:0000256" key="2">
    <source>
        <dbReference type="SAM" id="MobiDB-lite"/>
    </source>
</evidence>
<keyword evidence="5" id="KW-1185">Reference proteome</keyword>
<keyword evidence="1" id="KW-0597">Phosphoprotein</keyword>
<organism evidence="4 5">
    <name type="scientific">Littorina saxatilis</name>
    <dbReference type="NCBI Taxonomy" id="31220"/>
    <lineage>
        <taxon>Eukaryota</taxon>
        <taxon>Metazoa</taxon>
        <taxon>Spiralia</taxon>
        <taxon>Lophotrochozoa</taxon>
        <taxon>Mollusca</taxon>
        <taxon>Gastropoda</taxon>
        <taxon>Caenogastropoda</taxon>
        <taxon>Littorinimorpha</taxon>
        <taxon>Littorinoidea</taxon>
        <taxon>Littorinidae</taxon>
        <taxon>Littorina</taxon>
    </lineage>
</organism>
<dbReference type="GO" id="GO:0090730">
    <property type="term" value="C:Las1 complex"/>
    <property type="evidence" value="ECO:0007669"/>
    <property type="project" value="InterPro"/>
</dbReference>
<feature type="domain" description="HPt" evidence="3">
    <location>
        <begin position="186"/>
        <end position="289"/>
    </location>
</feature>
<proteinExistence type="predicted"/>
<gene>
    <name evidence="4" type="ORF">V1264_015035</name>
</gene>
<reference evidence="4 5" key="1">
    <citation type="submission" date="2024-02" db="EMBL/GenBank/DDBJ databases">
        <title>Chromosome-scale genome assembly of the rough periwinkle Littorina saxatilis.</title>
        <authorList>
            <person name="De Jode A."/>
            <person name="Faria R."/>
            <person name="Formenti G."/>
            <person name="Sims Y."/>
            <person name="Smith T.P."/>
            <person name="Tracey A."/>
            <person name="Wood J.M.D."/>
            <person name="Zagrodzka Z.B."/>
            <person name="Johannesson K."/>
            <person name="Butlin R.K."/>
            <person name="Leder E.H."/>
        </authorList>
    </citation>
    <scope>NUCLEOTIDE SEQUENCE [LARGE SCALE GENOMIC DNA]</scope>
    <source>
        <strain evidence="4">Snail1</strain>
        <tissue evidence="4">Muscle</tissue>
    </source>
</reference>
<protein>
    <recommendedName>
        <fullName evidence="3">HPt domain-containing protein</fullName>
    </recommendedName>
</protein>
<feature type="region of interest" description="Disordered" evidence="2">
    <location>
        <begin position="401"/>
        <end position="442"/>
    </location>
</feature>
<evidence type="ECO:0000256" key="1">
    <source>
        <dbReference type="PROSITE-ProRule" id="PRU00110"/>
    </source>
</evidence>
<comment type="caution">
    <text evidence="4">The sequence shown here is derived from an EMBL/GenBank/DDBJ whole genome shotgun (WGS) entry which is preliminary data.</text>
</comment>
<dbReference type="GO" id="GO:0000470">
    <property type="term" value="P:maturation of LSU-rRNA"/>
    <property type="evidence" value="ECO:0007669"/>
    <property type="project" value="TreeGrafter"/>
</dbReference>